<keyword evidence="2" id="KW-1185">Reference proteome</keyword>
<comment type="caution">
    <text evidence="1">The sequence shown here is derived from an EMBL/GenBank/DDBJ whole genome shotgun (WGS) entry which is preliminary data.</text>
</comment>
<accession>A0AAV7VVI2</accession>
<evidence type="ECO:0000313" key="1">
    <source>
        <dbReference type="EMBL" id="KAJ1205273.1"/>
    </source>
</evidence>
<reference evidence="1" key="1">
    <citation type="journal article" date="2022" name="bioRxiv">
        <title>Sequencing and chromosome-scale assembly of the giantPleurodeles waltlgenome.</title>
        <authorList>
            <person name="Brown T."/>
            <person name="Elewa A."/>
            <person name="Iarovenko S."/>
            <person name="Subramanian E."/>
            <person name="Araus A.J."/>
            <person name="Petzold A."/>
            <person name="Susuki M."/>
            <person name="Suzuki K.-i.T."/>
            <person name="Hayashi T."/>
            <person name="Toyoda A."/>
            <person name="Oliveira C."/>
            <person name="Osipova E."/>
            <person name="Leigh N.D."/>
            <person name="Simon A."/>
            <person name="Yun M.H."/>
        </authorList>
    </citation>
    <scope>NUCLEOTIDE SEQUENCE</scope>
    <source>
        <strain evidence="1">20211129_DDA</strain>
        <tissue evidence="1">Liver</tissue>
    </source>
</reference>
<organism evidence="1 2">
    <name type="scientific">Pleurodeles waltl</name>
    <name type="common">Iberian ribbed newt</name>
    <dbReference type="NCBI Taxonomy" id="8319"/>
    <lineage>
        <taxon>Eukaryota</taxon>
        <taxon>Metazoa</taxon>
        <taxon>Chordata</taxon>
        <taxon>Craniata</taxon>
        <taxon>Vertebrata</taxon>
        <taxon>Euteleostomi</taxon>
        <taxon>Amphibia</taxon>
        <taxon>Batrachia</taxon>
        <taxon>Caudata</taxon>
        <taxon>Salamandroidea</taxon>
        <taxon>Salamandridae</taxon>
        <taxon>Pleurodelinae</taxon>
        <taxon>Pleurodeles</taxon>
    </lineage>
</organism>
<sequence>MASSLRAAGVTGAGPEVPGAKVMPTILGERAWGKRSGAAGRAVLVGEVAAVPVEVGGTDGAATTRELPSVDDSVSLVGDPVADVKLPSPSVPLVLSESVVWPSMAMWDAAPSCSGATVPPHDDADAHKIRESTKRGGETEEEQVECMAYRYRWRTIQTQLPPAQRRALGLCRCNSWDVAYMAMVDICTHGCHRGIYTCTWHYTAVG</sequence>
<evidence type="ECO:0000313" key="2">
    <source>
        <dbReference type="Proteomes" id="UP001066276"/>
    </source>
</evidence>
<proteinExistence type="predicted"/>
<name>A0AAV7VVI2_PLEWA</name>
<protein>
    <submittedName>
        <fullName evidence="1">Uncharacterized protein</fullName>
    </submittedName>
</protein>
<dbReference type="EMBL" id="JANPWB010000002">
    <property type="protein sequence ID" value="KAJ1205273.1"/>
    <property type="molecule type" value="Genomic_DNA"/>
</dbReference>
<dbReference type="Proteomes" id="UP001066276">
    <property type="component" value="Chromosome 1_2"/>
</dbReference>
<gene>
    <name evidence="1" type="ORF">NDU88_000708</name>
</gene>
<dbReference type="AlphaFoldDB" id="A0AAV7VVI2"/>